<dbReference type="PANTHER" id="PTHR31319">
    <property type="entry name" value="ZINC FINGER PROTEIN CONSTANS-LIKE 4"/>
    <property type="match status" value="1"/>
</dbReference>
<organism evidence="6 7">
    <name type="scientific">Hibiscus sabdariffa</name>
    <name type="common">roselle</name>
    <dbReference type="NCBI Taxonomy" id="183260"/>
    <lineage>
        <taxon>Eukaryota</taxon>
        <taxon>Viridiplantae</taxon>
        <taxon>Streptophyta</taxon>
        <taxon>Embryophyta</taxon>
        <taxon>Tracheophyta</taxon>
        <taxon>Spermatophyta</taxon>
        <taxon>Magnoliopsida</taxon>
        <taxon>eudicotyledons</taxon>
        <taxon>Gunneridae</taxon>
        <taxon>Pentapetalae</taxon>
        <taxon>rosids</taxon>
        <taxon>malvids</taxon>
        <taxon>Malvales</taxon>
        <taxon>Malvaceae</taxon>
        <taxon>Malvoideae</taxon>
        <taxon>Hibiscus</taxon>
    </lineage>
</organism>
<dbReference type="EMBL" id="JBBPBM010000006">
    <property type="protein sequence ID" value="KAK8581513.1"/>
    <property type="molecule type" value="Genomic_DNA"/>
</dbReference>
<keyword evidence="7" id="KW-1185">Reference proteome</keyword>
<feature type="domain" description="CCT" evidence="5">
    <location>
        <begin position="84"/>
        <end position="126"/>
    </location>
</feature>
<evidence type="ECO:0000313" key="7">
    <source>
        <dbReference type="Proteomes" id="UP001472677"/>
    </source>
</evidence>
<dbReference type="InterPro" id="IPR045281">
    <property type="entry name" value="CONSTANS-like"/>
</dbReference>
<keyword evidence="2 3" id="KW-0539">Nucleus</keyword>
<dbReference type="PANTHER" id="PTHR31319:SF114">
    <property type="entry name" value="OS12G0262400 PROTEIN"/>
    <property type="match status" value="1"/>
</dbReference>
<evidence type="ECO:0000256" key="1">
    <source>
        <dbReference type="ARBA" id="ARBA00004123"/>
    </source>
</evidence>
<comment type="caution">
    <text evidence="6">The sequence shown here is derived from an EMBL/GenBank/DDBJ whole genome shotgun (WGS) entry which is preliminary data.</text>
</comment>
<dbReference type="InterPro" id="IPR010402">
    <property type="entry name" value="CCT_domain"/>
</dbReference>
<evidence type="ECO:0000313" key="6">
    <source>
        <dbReference type="EMBL" id="KAK8581513.1"/>
    </source>
</evidence>
<feature type="region of interest" description="Disordered" evidence="4">
    <location>
        <begin position="39"/>
        <end position="73"/>
    </location>
</feature>
<dbReference type="Proteomes" id="UP001472677">
    <property type="component" value="Unassembled WGS sequence"/>
</dbReference>
<evidence type="ECO:0000256" key="2">
    <source>
        <dbReference type="ARBA" id="ARBA00023242"/>
    </source>
</evidence>
<reference evidence="6 7" key="1">
    <citation type="journal article" date="2024" name="G3 (Bethesda)">
        <title>Genome assembly of Hibiscus sabdariffa L. provides insights into metabolisms of medicinal natural products.</title>
        <authorList>
            <person name="Kim T."/>
        </authorList>
    </citation>
    <scope>NUCLEOTIDE SEQUENCE [LARGE SCALE GENOMIC DNA]</scope>
    <source>
        <strain evidence="6">TK-2024</strain>
        <tissue evidence="6">Old leaves</tissue>
    </source>
</reference>
<feature type="compositionally biased region" description="Polar residues" evidence="4">
    <location>
        <begin position="58"/>
        <end position="67"/>
    </location>
</feature>
<name>A0ABR2FKU6_9ROSI</name>
<comment type="subcellular location">
    <subcellularLocation>
        <location evidence="1 3">Nucleus</location>
    </subcellularLocation>
</comment>
<evidence type="ECO:0000256" key="3">
    <source>
        <dbReference type="PROSITE-ProRule" id="PRU00357"/>
    </source>
</evidence>
<evidence type="ECO:0000259" key="5">
    <source>
        <dbReference type="PROSITE" id="PS51017"/>
    </source>
</evidence>
<evidence type="ECO:0000256" key="4">
    <source>
        <dbReference type="SAM" id="MobiDB-lite"/>
    </source>
</evidence>
<sequence length="168" mass="19343">MQRSVSSHSLQNNGLRIHCHLASCLNEFTDSDSSRVRRAFSTGDLEQGRKRGGGRSESPLSNESNASAIIEGMSRTYRYSPEEKKERIERYRSKRNLRNFTKKIKYTCRKTLADSRPRIRGRFARNDETEKNAAQVEWSHHIGGDEAHEEDENWINFLDSLSANLITP</sequence>
<dbReference type="Pfam" id="PF06203">
    <property type="entry name" value="CCT"/>
    <property type="match status" value="1"/>
</dbReference>
<accession>A0ABR2FKU6</accession>
<proteinExistence type="predicted"/>
<dbReference type="PROSITE" id="PS51017">
    <property type="entry name" value="CCT"/>
    <property type="match status" value="1"/>
</dbReference>
<gene>
    <name evidence="6" type="ORF">V6N12_071733</name>
</gene>
<protein>
    <recommendedName>
        <fullName evidence="5">CCT domain-containing protein</fullName>
    </recommendedName>
</protein>